<sequence>MGFFSDLKDDLSQAVNELLPEEGAEEVVEETVKEETTTEEKVADEAEDVSDASPSVLENTNTISYMSRNEPKYTPESVASVTVNDFAADLSQMLENVEDVKVPEDPEPVYEPPVVEKKEPVTMIDNSSKKPTDETSILTESMIINGNIATEGALEVRGSIVGNVEALGKLNITGIIQGNSQAAEIFADGARVTGELRSQGSIKVGQSTVILGNIYANSAVIAGAVKGDIDVRGPVILDASAIVMGDIKSKSVQINNGAVIEGMCSQCYAEVNPSSFFEELKKIK</sequence>
<gene>
    <name evidence="3" type="ORF">D5281_12960</name>
</gene>
<comment type="caution">
    <text evidence="3">The sequence shown here is derived from an EMBL/GenBank/DDBJ whole genome shotgun (WGS) entry which is preliminary data.</text>
</comment>
<organism evidence="3 4">
    <name type="scientific">Parablautia muri</name>
    <dbReference type="NCBI Taxonomy" id="2320879"/>
    <lineage>
        <taxon>Bacteria</taxon>
        <taxon>Bacillati</taxon>
        <taxon>Bacillota</taxon>
        <taxon>Clostridia</taxon>
        <taxon>Lachnospirales</taxon>
        <taxon>Lachnospiraceae</taxon>
        <taxon>Parablautia</taxon>
    </lineage>
</organism>
<evidence type="ECO:0000256" key="2">
    <source>
        <dbReference type="SAM" id="MobiDB-lite"/>
    </source>
</evidence>
<keyword evidence="4" id="KW-1185">Reference proteome</keyword>
<dbReference type="EMBL" id="QZDT01000020">
    <property type="protein sequence ID" value="NBJ93478.1"/>
    <property type="molecule type" value="Genomic_DNA"/>
</dbReference>
<feature type="region of interest" description="Disordered" evidence="2">
    <location>
        <begin position="17"/>
        <end position="57"/>
    </location>
</feature>
<dbReference type="PANTHER" id="PTHR35024">
    <property type="entry name" value="HYPOTHETICAL CYTOSOLIC PROTEIN"/>
    <property type="match status" value="1"/>
</dbReference>
<protein>
    <submittedName>
        <fullName evidence="3">Polymer-forming cytoskeletal protein</fullName>
    </submittedName>
</protein>
<dbReference type="PANTHER" id="PTHR35024:SF4">
    <property type="entry name" value="POLYMER-FORMING CYTOSKELETAL PROTEIN"/>
    <property type="match status" value="1"/>
</dbReference>
<feature type="compositionally biased region" description="Acidic residues" evidence="2">
    <location>
        <begin position="19"/>
        <end position="29"/>
    </location>
</feature>
<dbReference type="OrthoDB" id="1651736at2"/>
<proteinExistence type="inferred from homology"/>
<dbReference type="AlphaFoldDB" id="A0A9X5BGV8"/>
<dbReference type="InterPro" id="IPR007607">
    <property type="entry name" value="BacA/B"/>
</dbReference>
<name>A0A9X5BGV8_9FIRM</name>
<evidence type="ECO:0000313" key="4">
    <source>
        <dbReference type="Proteomes" id="UP001154420"/>
    </source>
</evidence>
<feature type="compositionally biased region" description="Basic and acidic residues" evidence="2">
    <location>
        <begin position="30"/>
        <end position="44"/>
    </location>
</feature>
<comment type="similarity">
    <text evidence="1">Belongs to the bactofilin family.</text>
</comment>
<evidence type="ECO:0000313" key="3">
    <source>
        <dbReference type="EMBL" id="NBJ93478.1"/>
    </source>
</evidence>
<reference evidence="3" key="1">
    <citation type="submission" date="2018-09" db="EMBL/GenBank/DDBJ databases">
        <title>Murine metabolic-syndrome-specific gut microbial biobank.</title>
        <authorList>
            <person name="Liu C."/>
        </authorList>
    </citation>
    <scope>NUCLEOTIDE SEQUENCE</scope>
    <source>
        <strain evidence="3">D42-62</strain>
    </source>
</reference>
<accession>A0A9X5BGV8</accession>
<evidence type="ECO:0000256" key="1">
    <source>
        <dbReference type="ARBA" id="ARBA00044755"/>
    </source>
</evidence>
<dbReference type="RefSeq" id="WP_160560551.1">
    <property type="nucleotide sequence ID" value="NZ_QZDT01000020.1"/>
</dbReference>
<dbReference type="Proteomes" id="UP001154420">
    <property type="component" value="Unassembled WGS sequence"/>
</dbReference>
<dbReference type="Pfam" id="PF04519">
    <property type="entry name" value="Bactofilin"/>
    <property type="match status" value="1"/>
</dbReference>